<dbReference type="RefSeq" id="XP_016765331.1">
    <property type="nucleotide sequence ID" value="XM_016902323.1"/>
</dbReference>
<accession>N1QJ48</accession>
<evidence type="ECO:0000313" key="2">
    <source>
        <dbReference type="Proteomes" id="UP000016931"/>
    </source>
</evidence>
<organism evidence="1 2">
    <name type="scientific">Sphaerulina musiva (strain SO2202)</name>
    <name type="common">Poplar stem canker fungus</name>
    <name type="synonym">Septoria musiva</name>
    <dbReference type="NCBI Taxonomy" id="692275"/>
    <lineage>
        <taxon>Eukaryota</taxon>
        <taxon>Fungi</taxon>
        <taxon>Dikarya</taxon>
        <taxon>Ascomycota</taxon>
        <taxon>Pezizomycotina</taxon>
        <taxon>Dothideomycetes</taxon>
        <taxon>Dothideomycetidae</taxon>
        <taxon>Mycosphaerellales</taxon>
        <taxon>Mycosphaerellaceae</taxon>
        <taxon>Sphaerulina</taxon>
    </lineage>
</organism>
<proteinExistence type="predicted"/>
<evidence type="ECO:0000313" key="1">
    <source>
        <dbReference type="EMBL" id="EMF17210.1"/>
    </source>
</evidence>
<feature type="non-terminal residue" evidence="1">
    <location>
        <position position="68"/>
    </location>
</feature>
<dbReference type="Proteomes" id="UP000016931">
    <property type="component" value="Unassembled WGS sequence"/>
</dbReference>
<reference evidence="1 2" key="1">
    <citation type="journal article" date="2012" name="PLoS Pathog.">
        <title>Diverse lifestyles and strategies of plant pathogenesis encoded in the genomes of eighteen Dothideomycetes fungi.</title>
        <authorList>
            <person name="Ohm R.A."/>
            <person name="Feau N."/>
            <person name="Henrissat B."/>
            <person name="Schoch C.L."/>
            <person name="Horwitz B.A."/>
            <person name="Barry K.W."/>
            <person name="Condon B.J."/>
            <person name="Copeland A.C."/>
            <person name="Dhillon B."/>
            <person name="Glaser F."/>
            <person name="Hesse C.N."/>
            <person name="Kosti I."/>
            <person name="LaButti K."/>
            <person name="Lindquist E.A."/>
            <person name="Lucas S."/>
            <person name="Salamov A.A."/>
            <person name="Bradshaw R.E."/>
            <person name="Ciuffetti L."/>
            <person name="Hamelin R.C."/>
            <person name="Kema G.H.J."/>
            <person name="Lawrence C."/>
            <person name="Scott J.A."/>
            <person name="Spatafora J.W."/>
            <person name="Turgeon B.G."/>
            <person name="de Wit P.J.G.M."/>
            <person name="Zhong S."/>
            <person name="Goodwin S.B."/>
            <person name="Grigoriev I.V."/>
        </authorList>
    </citation>
    <scope>NUCLEOTIDE SEQUENCE [LARGE SCALE GENOMIC DNA]</scope>
    <source>
        <strain evidence="1 2">SO2202</strain>
    </source>
</reference>
<keyword evidence="2" id="KW-1185">Reference proteome</keyword>
<dbReference type="AlphaFoldDB" id="N1QJ48"/>
<protein>
    <submittedName>
        <fullName evidence="1">Uncharacterized protein</fullName>
    </submittedName>
</protein>
<name>N1QJ48_SPHMS</name>
<sequence length="68" mass="7672">MMATRVVAKHPRQLAAAAALDLPALTPMADCALFESRKVAWCYDQYSLHCQEWERLKTFLSALSECRG</sequence>
<dbReference type="GeneID" id="27899460"/>
<gene>
    <name evidence="1" type="ORF">SEPMUDRAFT_130007</name>
</gene>
<dbReference type="HOGENOM" id="CLU_2801141_0_0_1"/>
<dbReference type="EMBL" id="KB456260">
    <property type="protein sequence ID" value="EMF17210.1"/>
    <property type="molecule type" value="Genomic_DNA"/>
</dbReference>